<keyword evidence="3" id="KW-0175">Coiled coil</keyword>
<evidence type="ECO:0000313" key="4">
    <source>
        <dbReference type="EMBL" id="PZQ69817.1"/>
    </source>
</evidence>
<proteinExistence type="inferred from homology"/>
<keyword evidence="2" id="KW-0472">Membrane</keyword>
<comment type="subcellular location">
    <subcellularLocation>
        <location evidence="2">Cell membrane</location>
        <topology evidence="2">Lipid-anchor</topology>
    </subcellularLocation>
</comment>
<name>A0A2W5RH02_VARPD</name>
<feature type="coiled-coil region" evidence="3">
    <location>
        <begin position="203"/>
        <end position="230"/>
    </location>
</feature>
<dbReference type="NCBIfam" id="TIGR01845">
    <property type="entry name" value="outer_NodT"/>
    <property type="match status" value="1"/>
</dbReference>
<reference evidence="4 5" key="1">
    <citation type="submission" date="2017-08" db="EMBL/GenBank/DDBJ databases">
        <title>Infants hospitalized years apart are colonized by the same room-sourced microbial strains.</title>
        <authorList>
            <person name="Brooks B."/>
            <person name="Olm M.R."/>
            <person name="Firek B.A."/>
            <person name="Baker R."/>
            <person name="Thomas B.C."/>
            <person name="Morowitz M.J."/>
            <person name="Banfield J.F."/>
        </authorList>
    </citation>
    <scope>NUCLEOTIDE SEQUENCE [LARGE SCALE GENOMIC DNA]</scope>
    <source>
        <strain evidence="4">S2_005_003_R2_41</strain>
    </source>
</reference>
<dbReference type="Pfam" id="PF02321">
    <property type="entry name" value="OEP"/>
    <property type="match status" value="2"/>
</dbReference>
<sequence length="496" mass="52402">MLPLDRYQIHSCSRPSSGRSRHFLFASVALAAALALGGCAVGPRYERPVAATATAFKEAPAAEGWVPAQPGDALDRGEWWTRFGDPQLDALAARVQISNQNIAAAVAAYTQAQALVRQQRAALFPSVSLDGSGRRTGAVRNEGTGSPTNSFSASLAADWSPDLWGRLREAVGSAQANAQASEADLASARLSAIGDLVTNYFSLREADTELRLLNETIEGYERALTITRNRYEAGIAAQTDVLQAQTQLVSAQAERVALRRTRATYEHAIAVLVGAVPADFSIAVAEWKPTVPAVPTGVPSLLLQRRPDIAAAERAVASANAQIGIARAAYFPNIGLTASVSSSTSRVRDLFDASNMLWALGLSVAQTVFDAGAIGAGVDAAKAAHEASVARYRQTVLAAFQSVEDQLSATAALAEQEGLRRTASLAADRTEQQLLNRYRAGQVNYTDVVSAQASALSARRSLVQVQLARIQSLGGGWEAAWLRDAAPTVDPARSPG</sequence>
<protein>
    <submittedName>
        <fullName evidence="4">RND transporter</fullName>
    </submittedName>
</protein>
<evidence type="ECO:0000256" key="1">
    <source>
        <dbReference type="ARBA" id="ARBA00007613"/>
    </source>
</evidence>
<dbReference type="GO" id="GO:0005886">
    <property type="term" value="C:plasma membrane"/>
    <property type="evidence" value="ECO:0007669"/>
    <property type="project" value="UniProtKB-SubCell"/>
</dbReference>
<keyword evidence="2" id="KW-0449">Lipoprotein</keyword>
<evidence type="ECO:0000313" key="5">
    <source>
        <dbReference type="Proteomes" id="UP000249135"/>
    </source>
</evidence>
<dbReference type="EMBL" id="QFPP01000287">
    <property type="protein sequence ID" value="PZQ69817.1"/>
    <property type="molecule type" value="Genomic_DNA"/>
</dbReference>
<comment type="similarity">
    <text evidence="1 2">Belongs to the outer membrane factor (OMF) (TC 1.B.17) family.</text>
</comment>
<evidence type="ECO:0000256" key="2">
    <source>
        <dbReference type="RuleBase" id="RU362097"/>
    </source>
</evidence>
<dbReference type="InterPro" id="IPR010131">
    <property type="entry name" value="MdtP/NodT-like"/>
</dbReference>
<dbReference type="SUPFAM" id="SSF56954">
    <property type="entry name" value="Outer membrane efflux proteins (OEP)"/>
    <property type="match status" value="1"/>
</dbReference>
<keyword evidence="2" id="KW-0564">Palmitate</keyword>
<keyword evidence="2" id="KW-0812">Transmembrane</keyword>
<gene>
    <name evidence="4" type="ORF">DI563_19180</name>
</gene>
<keyword evidence="2" id="KW-1134">Transmembrane beta strand</keyword>
<organism evidence="4 5">
    <name type="scientific">Variovorax paradoxus</name>
    <dbReference type="NCBI Taxonomy" id="34073"/>
    <lineage>
        <taxon>Bacteria</taxon>
        <taxon>Pseudomonadati</taxon>
        <taxon>Pseudomonadota</taxon>
        <taxon>Betaproteobacteria</taxon>
        <taxon>Burkholderiales</taxon>
        <taxon>Comamonadaceae</taxon>
        <taxon>Variovorax</taxon>
    </lineage>
</organism>
<dbReference type="PANTHER" id="PTHR30203">
    <property type="entry name" value="OUTER MEMBRANE CATION EFFLUX PROTEIN"/>
    <property type="match status" value="1"/>
</dbReference>
<dbReference type="Gene3D" id="2.20.200.10">
    <property type="entry name" value="Outer membrane efflux proteins (OEP)"/>
    <property type="match status" value="1"/>
</dbReference>
<dbReference type="PANTHER" id="PTHR30203:SF33">
    <property type="entry name" value="BLR4455 PROTEIN"/>
    <property type="match status" value="1"/>
</dbReference>
<dbReference type="InterPro" id="IPR003423">
    <property type="entry name" value="OMP_efflux"/>
</dbReference>
<comment type="caution">
    <text evidence="4">The sequence shown here is derived from an EMBL/GenBank/DDBJ whole genome shotgun (WGS) entry which is preliminary data.</text>
</comment>
<dbReference type="GO" id="GO:0015562">
    <property type="term" value="F:efflux transmembrane transporter activity"/>
    <property type="evidence" value="ECO:0007669"/>
    <property type="project" value="InterPro"/>
</dbReference>
<evidence type="ECO:0000256" key="3">
    <source>
        <dbReference type="SAM" id="Coils"/>
    </source>
</evidence>
<dbReference type="Proteomes" id="UP000249135">
    <property type="component" value="Unassembled WGS sequence"/>
</dbReference>
<dbReference type="AlphaFoldDB" id="A0A2W5RH02"/>
<accession>A0A2W5RH02</accession>
<dbReference type="Gene3D" id="1.20.1600.10">
    <property type="entry name" value="Outer membrane efflux proteins (OEP)"/>
    <property type="match status" value="1"/>
</dbReference>